<reference evidence="1" key="1">
    <citation type="submission" date="2021-01" db="EMBL/GenBank/DDBJ databases">
        <authorList>
            <person name="Corre E."/>
            <person name="Pelletier E."/>
            <person name="Niang G."/>
            <person name="Scheremetjew M."/>
            <person name="Finn R."/>
            <person name="Kale V."/>
            <person name="Holt S."/>
            <person name="Cochrane G."/>
            <person name="Meng A."/>
            <person name="Brown T."/>
            <person name="Cohen L."/>
        </authorList>
    </citation>
    <scope>NUCLEOTIDE SEQUENCE</scope>
    <source>
        <strain evidence="1">CCMP127</strain>
    </source>
</reference>
<protein>
    <submittedName>
        <fullName evidence="1">Uncharacterized protein</fullName>
    </submittedName>
</protein>
<proteinExistence type="predicted"/>
<dbReference type="EMBL" id="HBIM01001199">
    <property type="protein sequence ID" value="CAE0402785.1"/>
    <property type="molecule type" value="Transcribed_RNA"/>
</dbReference>
<sequence length="150" mass="16962">MNALRNSFATFSKTFGRRQTKAQSTIAAAPSHIPKIYHKSSNSAGVHNALLNLSDPRTFPRYAVALAAATFFSVTSANTFWYKHHHFHSEHKNDPLAPTHNERPVQMVRTMSTGPIAFNAKRYETLRHQGLGVDNEQWIEDKKARDASRM</sequence>
<dbReference type="AlphaFoldDB" id="A0A6S8J7H8"/>
<evidence type="ECO:0000313" key="2">
    <source>
        <dbReference type="EMBL" id="CAE0402786.1"/>
    </source>
</evidence>
<accession>A0A6S8J7H8</accession>
<dbReference type="EMBL" id="HBIM01001200">
    <property type="protein sequence ID" value="CAE0402786.1"/>
    <property type="molecule type" value="Transcribed_RNA"/>
</dbReference>
<evidence type="ECO:0000313" key="1">
    <source>
        <dbReference type="EMBL" id="CAE0402785.1"/>
    </source>
</evidence>
<gene>
    <name evidence="1" type="ORF">ACOF00016_LOCUS1039</name>
    <name evidence="2" type="ORF">ACOF00016_LOCUS1040</name>
</gene>
<organism evidence="1">
    <name type="scientific">Amphora coffeiformis</name>
    <dbReference type="NCBI Taxonomy" id="265554"/>
    <lineage>
        <taxon>Eukaryota</taxon>
        <taxon>Sar</taxon>
        <taxon>Stramenopiles</taxon>
        <taxon>Ochrophyta</taxon>
        <taxon>Bacillariophyta</taxon>
        <taxon>Bacillariophyceae</taxon>
        <taxon>Bacillariophycidae</taxon>
        <taxon>Thalassiophysales</taxon>
        <taxon>Catenulaceae</taxon>
        <taxon>Amphora</taxon>
    </lineage>
</organism>
<name>A0A6S8J7H8_9STRA</name>